<sequence length="163" mass="17521">MPQLNIADFPPQLVWLAITFVILYFLMAKVAIPGISEVLESRQNRISSDLEEARRLSEDADKAKADYEQALAEARAKAHGIVSELKASMAKEQEASKAELDAELAKKAKAAEASIREAKETALSHVREIAAETAKSAVTKLVAIDVSDKDVEAAVAGSMKGEA</sequence>
<evidence type="ECO:0000256" key="3">
    <source>
        <dbReference type="ARBA" id="ARBA00022547"/>
    </source>
</evidence>
<dbReference type="GO" id="GO:0046961">
    <property type="term" value="F:proton-transporting ATPase activity, rotational mechanism"/>
    <property type="evidence" value="ECO:0007669"/>
    <property type="project" value="TreeGrafter"/>
</dbReference>
<evidence type="ECO:0000256" key="13">
    <source>
        <dbReference type="HAMAP-Rule" id="MF_01398"/>
    </source>
</evidence>
<evidence type="ECO:0000256" key="5">
    <source>
        <dbReference type="ARBA" id="ARBA00022781"/>
    </source>
</evidence>
<dbReference type="CDD" id="cd06503">
    <property type="entry name" value="ATP-synt_Fo_b"/>
    <property type="match status" value="1"/>
</dbReference>
<dbReference type="Pfam" id="PF00430">
    <property type="entry name" value="ATP-synt_B"/>
    <property type="match status" value="1"/>
</dbReference>
<comment type="subcellular location">
    <subcellularLocation>
        <location evidence="13">Cell membrane</location>
        <topology evidence="13">Single-pass membrane protein</topology>
    </subcellularLocation>
    <subcellularLocation>
        <location evidence="12">Endomembrane system</location>
        <topology evidence="12">Single-pass membrane protein</topology>
    </subcellularLocation>
</comment>
<evidence type="ECO:0000256" key="1">
    <source>
        <dbReference type="ARBA" id="ARBA00005513"/>
    </source>
</evidence>
<dbReference type="OrthoDB" id="9805716at2"/>
<dbReference type="GO" id="GO:0045259">
    <property type="term" value="C:proton-transporting ATP synthase complex"/>
    <property type="evidence" value="ECO:0007669"/>
    <property type="project" value="UniProtKB-KW"/>
</dbReference>
<evidence type="ECO:0000256" key="7">
    <source>
        <dbReference type="ARBA" id="ARBA00023065"/>
    </source>
</evidence>
<evidence type="ECO:0000256" key="9">
    <source>
        <dbReference type="ARBA" id="ARBA00023310"/>
    </source>
</evidence>
<keyword evidence="3 13" id="KW-0138">CF(0)</keyword>
<dbReference type="GO" id="GO:0046933">
    <property type="term" value="F:proton-transporting ATP synthase activity, rotational mechanism"/>
    <property type="evidence" value="ECO:0007669"/>
    <property type="project" value="UniProtKB-UniRule"/>
</dbReference>
<reference evidence="16 17" key="1">
    <citation type="journal article" date="2014" name="Int. J. Syst. Evol. Microbiol.">
        <title>Sneathiella chungangensis sp. nov., isolated from a marine sand, and emended description of the genus Sneathiella.</title>
        <authorList>
            <person name="Siamphan C."/>
            <person name="Kim H."/>
            <person name="Lee J.S."/>
            <person name="Kim W."/>
        </authorList>
    </citation>
    <scope>NUCLEOTIDE SEQUENCE [LARGE SCALE GENOMIC DNA]</scope>
    <source>
        <strain evidence="16 17">KCTC 32476</strain>
    </source>
</reference>
<keyword evidence="9 13" id="KW-0066">ATP synthesis</keyword>
<dbReference type="RefSeq" id="WP_161339938.1">
    <property type="nucleotide sequence ID" value="NZ_JBHSDG010000003.1"/>
</dbReference>
<dbReference type="Gene3D" id="6.10.250.1580">
    <property type="match status" value="1"/>
</dbReference>
<keyword evidence="6 13" id="KW-1133">Transmembrane helix</keyword>
<dbReference type="GO" id="GO:0012505">
    <property type="term" value="C:endomembrane system"/>
    <property type="evidence" value="ECO:0007669"/>
    <property type="project" value="UniProtKB-SubCell"/>
</dbReference>
<evidence type="ECO:0000256" key="8">
    <source>
        <dbReference type="ARBA" id="ARBA00023136"/>
    </source>
</evidence>
<evidence type="ECO:0000313" key="16">
    <source>
        <dbReference type="EMBL" id="MZR23470.1"/>
    </source>
</evidence>
<keyword evidence="4 13" id="KW-0812">Transmembrane</keyword>
<comment type="function">
    <text evidence="10 13">F(1)F(0) ATP synthase produces ATP from ADP in the presence of a proton or sodium gradient. F-type ATPases consist of two structural domains, F(1) containing the extramembraneous catalytic core and F(0) containing the membrane proton channel, linked together by a central stalk and a peripheral stalk. During catalysis, ATP synthesis in the catalytic domain of F(1) is coupled via a rotary mechanism of the central stalk subunits to proton translocation.</text>
</comment>
<evidence type="ECO:0000256" key="10">
    <source>
        <dbReference type="ARBA" id="ARBA00025198"/>
    </source>
</evidence>
<comment type="caution">
    <text evidence="16">The sequence shown here is derived from an EMBL/GenBank/DDBJ whole genome shotgun (WGS) entry which is preliminary data.</text>
</comment>
<comment type="subunit">
    <text evidence="13">F-type ATPases have 2 components, F(1) - the catalytic core - and F(0) - the membrane proton channel. F(1) has five subunits: alpha(3), beta(3), gamma(1), delta(1), epsilon(1). F(0) has three main subunits: a(1), b(2) and c(10-14). The alpha and beta chains form an alternating ring which encloses part of the gamma chain. F(1) is attached to F(0) by a central stalk formed by the gamma and epsilon chains, while a peripheral stalk is formed by the delta and b chains.</text>
</comment>
<keyword evidence="15" id="KW-0175">Coiled coil</keyword>
<name>A0A845MJ70_9PROT</name>
<dbReference type="EMBL" id="WTVA01000015">
    <property type="protein sequence ID" value="MZR23470.1"/>
    <property type="molecule type" value="Genomic_DNA"/>
</dbReference>
<dbReference type="GO" id="GO:0005886">
    <property type="term" value="C:plasma membrane"/>
    <property type="evidence" value="ECO:0007669"/>
    <property type="project" value="UniProtKB-SubCell"/>
</dbReference>
<keyword evidence="7 13" id="KW-0406">Ion transport</keyword>
<feature type="coiled-coil region" evidence="15">
    <location>
        <begin position="50"/>
        <end position="121"/>
    </location>
</feature>
<evidence type="ECO:0000313" key="17">
    <source>
        <dbReference type="Proteomes" id="UP000445696"/>
    </source>
</evidence>
<dbReference type="PANTHER" id="PTHR33445:SF1">
    <property type="entry name" value="ATP SYNTHASE SUBUNIT B"/>
    <property type="match status" value="1"/>
</dbReference>
<feature type="transmembrane region" description="Helical" evidence="13">
    <location>
        <begin position="12"/>
        <end position="32"/>
    </location>
</feature>
<keyword evidence="13" id="KW-1003">Cell membrane</keyword>
<protein>
    <recommendedName>
        <fullName evidence="13">ATP synthase subunit b</fullName>
    </recommendedName>
    <alternativeName>
        <fullName evidence="13">ATP synthase F(0) sector subunit b</fullName>
    </alternativeName>
    <alternativeName>
        <fullName evidence="13">ATPase subunit I</fullName>
    </alternativeName>
    <alternativeName>
        <fullName evidence="13">F-type ATPase subunit b</fullName>
        <shortName evidence="13">F-ATPase subunit b</shortName>
    </alternativeName>
</protein>
<dbReference type="Proteomes" id="UP000445696">
    <property type="component" value="Unassembled WGS sequence"/>
</dbReference>
<evidence type="ECO:0000256" key="15">
    <source>
        <dbReference type="SAM" id="Coils"/>
    </source>
</evidence>
<dbReference type="InterPro" id="IPR050059">
    <property type="entry name" value="ATP_synthase_B_chain"/>
</dbReference>
<evidence type="ECO:0000256" key="11">
    <source>
        <dbReference type="ARBA" id="ARBA00025614"/>
    </source>
</evidence>
<gene>
    <name evidence="13" type="primary">atpF</name>
    <name evidence="16" type="ORF">GQF03_14120</name>
</gene>
<evidence type="ECO:0000256" key="12">
    <source>
        <dbReference type="ARBA" id="ARBA00037847"/>
    </source>
</evidence>
<proteinExistence type="inferred from homology"/>
<dbReference type="SUPFAM" id="SSF58113">
    <property type="entry name" value="Apolipoprotein A-I"/>
    <property type="match status" value="1"/>
</dbReference>
<comment type="function">
    <text evidence="11">Component of the F(0) channel, it forms part of the peripheral stalk, linking F(1) to F(0). The b'-subunit is a diverged and duplicated form of b found in plants and photosynthetic bacteria.</text>
</comment>
<evidence type="ECO:0000256" key="14">
    <source>
        <dbReference type="RuleBase" id="RU003848"/>
    </source>
</evidence>
<keyword evidence="2 13" id="KW-0813">Transport</keyword>
<dbReference type="HAMAP" id="MF_01398">
    <property type="entry name" value="ATP_synth_b_bprime"/>
    <property type="match status" value="1"/>
</dbReference>
<evidence type="ECO:0000256" key="4">
    <source>
        <dbReference type="ARBA" id="ARBA00022692"/>
    </source>
</evidence>
<evidence type="ECO:0000256" key="2">
    <source>
        <dbReference type="ARBA" id="ARBA00022448"/>
    </source>
</evidence>
<accession>A0A845MJ70</accession>
<keyword evidence="8 13" id="KW-0472">Membrane</keyword>
<dbReference type="InterPro" id="IPR002146">
    <property type="entry name" value="ATP_synth_b/b'su_bac/chlpt"/>
</dbReference>
<organism evidence="16 17">
    <name type="scientific">Sneathiella chungangensis</name>
    <dbReference type="NCBI Taxonomy" id="1418234"/>
    <lineage>
        <taxon>Bacteria</taxon>
        <taxon>Pseudomonadati</taxon>
        <taxon>Pseudomonadota</taxon>
        <taxon>Alphaproteobacteria</taxon>
        <taxon>Sneathiellales</taxon>
        <taxon>Sneathiellaceae</taxon>
        <taxon>Sneathiella</taxon>
    </lineage>
</organism>
<keyword evidence="5 13" id="KW-0375">Hydrogen ion transport</keyword>
<keyword evidence="17" id="KW-1185">Reference proteome</keyword>
<dbReference type="AlphaFoldDB" id="A0A845MJ70"/>
<dbReference type="PANTHER" id="PTHR33445">
    <property type="entry name" value="ATP SYNTHASE SUBUNIT B', CHLOROPLASTIC"/>
    <property type="match status" value="1"/>
</dbReference>
<evidence type="ECO:0000256" key="6">
    <source>
        <dbReference type="ARBA" id="ARBA00022989"/>
    </source>
</evidence>
<comment type="similarity">
    <text evidence="1 13 14">Belongs to the ATPase B chain family.</text>
</comment>